<dbReference type="PANTHER" id="PTHR44090:SF1">
    <property type="entry name" value="SUPERKILLER COMPLEX PROTEIN 8"/>
    <property type="match status" value="1"/>
</dbReference>
<feature type="repeat" description="WD" evidence="3">
    <location>
        <begin position="57"/>
        <end position="98"/>
    </location>
</feature>
<dbReference type="EMBL" id="KZ819603">
    <property type="protein sequence ID" value="PWN35762.1"/>
    <property type="molecule type" value="Genomic_DNA"/>
</dbReference>
<dbReference type="AlphaFoldDB" id="A0A316VDV8"/>
<gene>
    <name evidence="5" type="ORF">FA14DRAFT_46614</name>
</gene>
<dbReference type="SMART" id="SM00320">
    <property type="entry name" value="WD40"/>
    <property type="match status" value="5"/>
</dbReference>
<dbReference type="InterPro" id="IPR019775">
    <property type="entry name" value="WD40_repeat_CS"/>
</dbReference>
<feature type="region of interest" description="Disordered" evidence="4">
    <location>
        <begin position="336"/>
        <end position="371"/>
    </location>
</feature>
<dbReference type="GO" id="GO:0016593">
    <property type="term" value="C:Cdc73/Paf1 complex"/>
    <property type="evidence" value="ECO:0007669"/>
    <property type="project" value="TreeGrafter"/>
</dbReference>
<dbReference type="InterPro" id="IPR011047">
    <property type="entry name" value="Quinoprotein_ADH-like_sf"/>
</dbReference>
<dbReference type="OrthoDB" id="538223at2759"/>
<dbReference type="PANTHER" id="PTHR44090">
    <property type="entry name" value="WD REPEAT-CONTAINING PROTEIN 61"/>
    <property type="match status" value="1"/>
</dbReference>
<evidence type="ECO:0000256" key="4">
    <source>
        <dbReference type="SAM" id="MobiDB-lite"/>
    </source>
</evidence>
<evidence type="ECO:0000313" key="5">
    <source>
        <dbReference type="EMBL" id="PWN35762.1"/>
    </source>
</evidence>
<dbReference type="GeneID" id="37024171"/>
<dbReference type="Gene3D" id="2.130.10.10">
    <property type="entry name" value="YVTN repeat-like/Quinoprotein amine dehydrogenase"/>
    <property type="match status" value="2"/>
</dbReference>
<dbReference type="PROSITE" id="PS00678">
    <property type="entry name" value="WD_REPEATS_1"/>
    <property type="match status" value="1"/>
</dbReference>
<proteinExistence type="predicted"/>
<dbReference type="STRING" id="1280837.A0A316VDV8"/>
<feature type="compositionally biased region" description="Polar residues" evidence="4">
    <location>
        <begin position="136"/>
        <end position="151"/>
    </location>
</feature>
<dbReference type="RefSeq" id="XP_025356064.1">
    <property type="nucleotide sequence ID" value="XM_025502390.1"/>
</dbReference>
<protein>
    <submittedName>
        <fullName evidence="5">WD40 repeat-like protein</fullName>
    </submittedName>
</protein>
<organism evidence="5 6">
    <name type="scientific">Meira miltonrushii</name>
    <dbReference type="NCBI Taxonomy" id="1280837"/>
    <lineage>
        <taxon>Eukaryota</taxon>
        <taxon>Fungi</taxon>
        <taxon>Dikarya</taxon>
        <taxon>Basidiomycota</taxon>
        <taxon>Ustilaginomycotina</taxon>
        <taxon>Exobasidiomycetes</taxon>
        <taxon>Exobasidiales</taxon>
        <taxon>Brachybasidiaceae</taxon>
        <taxon>Meira</taxon>
    </lineage>
</organism>
<evidence type="ECO:0000256" key="3">
    <source>
        <dbReference type="PROSITE-ProRule" id="PRU00221"/>
    </source>
</evidence>
<dbReference type="InterPro" id="IPR051510">
    <property type="entry name" value="SKI8"/>
</dbReference>
<evidence type="ECO:0000313" key="6">
    <source>
        <dbReference type="Proteomes" id="UP000245771"/>
    </source>
</evidence>
<keyword evidence="6" id="KW-1185">Reference proteome</keyword>
<dbReference type="InterPro" id="IPR001680">
    <property type="entry name" value="WD40_rpt"/>
</dbReference>
<accession>A0A316VDV8</accession>
<dbReference type="InParanoid" id="A0A316VDV8"/>
<dbReference type="SUPFAM" id="SSF50998">
    <property type="entry name" value="Quinoprotein alcohol dehydrogenase-like"/>
    <property type="match status" value="1"/>
</dbReference>
<sequence>MSLQYLADIESTDGPNEGDDISALHWLEDGVILGGTVKGHLYGWRDTNGQYLGEAGKGGHGICINSISSSRQNKVVLTAALDGTVALWDTSDIAAMLQRSEVIPTGENEESSLSQQPDTFPLTLLKSMRLNKKSSAESQSMNEVSVGNEAQNPRPMDSKRTYCAVLHPTEPIFMTTGSKAELIIRSYDRDSRQFGQVITSISPDGTEKNGKFQESSSGSKVKDFGLCLLVHNSGETVALGTSEGYVHLFQIEEKKHLISIKASGQAVKCLHFTPNDELLVGGNDGNVSVFDVQQYVPKSSSRVTETEDEDLFVDGLDEFADDFTFSQHSIHTMSQTSSNSSLFSQTQPSRSTSLKPVRSWSSHPRGLTGVKASSDGRIVATSSIDGRVRIWDFKNPATQALCNIKQDKDIYAIEWKPVARDEADDRNATQERPSKRCKTVPISNSAMTAAAQSAKTASMFVTAGADGKVRWYRMAGGNTANV</sequence>
<evidence type="ECO:0000256" key="1">
    <source>
        <dbReference type="ARBA" id="ARBA00022574"/>
    </source>
</evidence>
<feature type="compositionally biased region" description="Polar residues" evidence="4">
    <location>
        <begin position="350"/>
        <end position="362"/>
    </location>
</feature>
<feature type="compositionally biased region" description="Low complexity" evidence="4">
    <location>
        <begin position="336"/>
        <end position="349"/>
    </location>
</feature>
<evidence type="ECO:0000256" key="2">
    <source>
        <dbReference type="ARBA" id="ARBA00022737"/>
    </source>
</evidence>
<keyword evidence="1 3" id="KW-0853">WD repeat</keyword>
<dbReference type="Proteomes" id="UP000245771">
    <property type="component" value="Unassembled WGS sequence"/>
</dbReference>
<keyword evidence="2" id="KW-0677">Repeat</keyword>
<name>A0A316VDV8_9BASI</name>
<reference evidence="5 6" key="1">
    <citation type="journal article" date="2018" name="Mol. Biol. Evol.">
        <title>Broad Genomic Sampling Reveals a Smut Pathogenic Ancestry of the Fungal Clade Ustilaginomycotina.</title>
        <authorList>
            <person name="Kijpornyongpan T."/>
            <person name="Mondo S.J."/>
            <person name="Barry K."/>
            <person name="Sandor L."/>
            <person name="Lee J."/>
            <person name="Lipzen A."/>
            <person name="Pangilinan J."/>
            <person name="LaButti K."/>
            <person name="Hainaut M."/>
            <person name="Henrissat B."/>
            <person name="Grigoriev I.V."/>
            <person name="Spatafora J.W."/>
            <person name="Aime M.C."/>
        </authorList>
    </citation>
    <scope>NUCLEOTIDE SEQUENCE [LARGE SCALE GENOMIC DNA]</scope>
    <source>
        <strain evidence="5 6">MCA 3882</strain>
    </source>
</reference>
<feature type="region of interest" description="Disordered" evidence="4">
    <location>
        <begin position="131"/>
        <end position="156"/>
    </location>
</feature>
<dbReference type="PROSITE" id="PS50082">
    <property type="entry name" value="WD_REPEATS_2"/>
    <property type="match status" value="2"/>
</dbReference>
<feature type="repeat" description="WD" evidence="3">
    <location>
        <begin position="360"/>
        <end position="401"/>
    </location>
</feature>
<dbReference type="Pfam" id="PF00400">
    <property type="entry name" value="WD40"/>
    <property type="match status" value="3"/>
</dbReference>
<dbReference type="PROSITE" id="PS50294">
    <property type="entry name" value="WD_REPEATS_REGION"/>
    <property type="match status" value="1"/>
</dbReference>
<dbReference type="InterPro" id="IPR015943">
    <property type="entry name" value="WD40/YVTN_repeat-like_dom_sf"/>
</dbReference>